<dbReference type="InterPro" id="IPR043128">
    <property type="entry name" value="Rev_trsase/Diguanyl_cyclase"/>
</dbReference>
<evidence type="ECO:0000259" key="2">
    <source>
        <dbReference type="PROSITE" id="PS50887"/>
    </source>
</evidence>
<dbReference type="SMART" id="SM00267">
    <property type="entry name" value="GGDEF"/>
    <property type="match status" value="1"/>
</dbReference>
<dbReference type="Proteomes" id="UP000321886">
    <property type="component" value="Unassembled WGS sequence"/>
</dbReference>
<feature type="transmembrane region" description="Helical" evidence="1">
    <location>
        <begin position="40"/>
        <end position="64"/>
    </location>
</feature>
<protein>
    <recommendedName>
        <fullName evidence="2">GGDEF domain-containing protein</fullName>
    </recommendedName>
</protein>
<feature type="transmembrane region" description="Helical" evidence="1">
    <location>
        <begin position="6"/>
        <end position="28"/>
    </location>
</feature>
<dbReference type="PANTHER" id="PTHR46663:SF2">
    <property type="entry name" value="GGDEF DOMAIN-CONTAINING PROTEIN"/>
    <property type="match status" value="1"/>
</dbReference>
<keyword evidence="1" id="KW-1133">Transmembrane helix</keyword>
<evidence type="ECO:0000256" key="1">
    <source>
        <dbReference type="SAM" id="Phobius"/>
    </source>
</evidence>
<dbReference type="CDD" id="cd01949">
    <property type="entry name" value="GGDEF"/>
    <property type="match status" value="1"/>
</dbReference>
<keyword evidence="4" id="KW-1185">Reference proteome</keyword>
<keyword evidence="1" id="KW-0472">Membrane</keyword>
<dbReference type="InterPro" id="IPR052163">
    <property type="entry name" value="DGC-Regulatory_Protein"/>
</dbReference>
<dbReference type="InterPro" id="IPR000160">
    <property type="entry name" value="GGDEF_dom"/>
</dbReference>
<dbReference type="EMBL" id="BJYD01000028">
    <property type="protein sequence ID" value="GEN54914.1"/>
    <property type="molecule type" value="Genomic_DNA"/>
</dbReference>
<accession>A0A511WUR8</accession>
<dbReference type="AlphaFoldDB" id="A0A511WUR8"/>
<feature type="domain" description="GGDEF" evidence="2">
    <location>
        <begin position="142"/>
        <end position="271"/>
    </location>
</feature>
<dbReference type="SUPFAM" id="SSF55073">
    <property type="entry name" value="Nucleotide cyclase"/>
    <property type="match status" value="1"/>
</dbReference>
<name>A0A511WUR8_9BACI</name>
<evidence type="ECO:0000313" key="3">
    <source>
        <dbReference type="EMBL" id="GEN54914.1"/>
    </source>
</evidence>
<dbReference type="InterPro" id="IPR029787">
    <property type="entry name" value="Nucleotide_cyclase"/>
</dbReference>
<dbReference type="PROSITE" id="PS50887">
    <property type="entry name" value="GGDEF"/>
    <property type="match status" value="1"/>
</dbReference>
<keyword evidence="1" id="KW-0812">Transmembrane</keyword>
<dbReference type="PANTHER" id="PTHR46663">
    <property type="entry name" value="DIGUANYLATE CYCLASE DGCT-RELATED"/>
    <property type="match status" value="1"/>
</dbReference>
<dbReference type="Gene3D" id="3.30.70.270">
    <property type="match status" value="1"/>
</dbReference>
<comment type="caution">
    <text evidence="3">The sequence shown here is derived from an EMBL/GenBank/DDBJ whole genome shotgun (WGS) entry which is preliminary data.</text>
</comment>
<dbReference type="NCBIfam" id="TIGR00254">
    <property type="entry name" value="GGDEF"/>
    <property type="match status" value="1"/>
</dbReference>
<dbReference type="Pfam" id="PF00990">
    <property type="entry name" value="GGDEF"/>
    <property type="match status" value="1"/>
</dbReference>
<evidence type="ECO:0000313" key="4">
    <source>
        <dbReference type="Proteomes" id="UP000321886"/>
    </source>
</evidence>
<reference evidence="3 4" key="1">
    <citation type="submission" date="2019-07" db="EMBL/GenBank/DDBJ databases">
        <title>Whole genome shotgun sequence of Halobacillus faecis NBRC 103569.</title>
        <authorList>
            <person name="Hosoyama A."/>
            <person name="Uohara A."/>
            <person name="Ohji S."/>
            <person name="Ichikawa N."/>
        </authorList>
    </citation>
    <scope>NUCLEOTIDE SEQUENCE [LARGE SCALE GENOMIC DNA]</scope>
    <source>
        <strain evidence="3 4">NBRC 103569</strain>
    </source>
</reference>
<organism evidence="3 4">
    <name type="scientific">Halobacillus faecis</name>
    <dbReference type="NCBI Taxonomy" id="360184"/>
    <lineage>
        <taxon>Bacteria</taxon>
        <taxon>Bacillati</taxon>
        <taxon>Bacillota</taxon>
        <taxon>Bacilli</taxon>
        <taxon>Bacillales</taxon>
        <taxon>Bacillaceae</taxon>
        <taxon>Halobacillus</taxon>
    </lineage>
</organism>
<gene>
    <name evidence="3" type="ORF">HFA01_31760</name>
</gene>
<sequence length="271" mass="30896">MKSNYLQWMLFIYIAVGVILGTGFSLTLDQFIPIPGEQFVFFMIASAFAGALLGAVNYLIYYFFTKMFIHHFNRVLNSVKNGDLSARSQFHTGGIVGELNANINKTLANLERSHNTILHDDLTRIPNRHALQQFFLSDEESGEFAMLFIDVDDFKAINDTYGHVTGDEVLRYIAFALHESVKGTGQVYRLSGDEFVILQEIQHRESTAELCGRIHHAFEEPFLIEEHTIPIRISIGVRNFEFGASDFATILDEADQEMYKVKNSRQVRLRS</sequence>
<dbReference type="RefSeq" id="WP_167506258.1">
    <property type="nucleotide sequence ID" value="NZ_BJYD01000028.1"/>
</dbReference>
<proteinExistence type="predicted"/>